<dbReference type="PANTHER" id="PTHR37162:SF10">
    <property type="entry name" value="DUF4371 DOMAIN-CONTAINING PROTEIN"/>
    <property type="match status" value="1"/>
</dbReference>
<dbReference type="AlphaFoldDB" id="A0A7M7T473"/>
<dbReference type="Proteomes" id="UP000007110">
    <property type="component" value="Unassembled WGS sequence"/>
</dbReference>
<evidence type="ECO:0000256" key="1">
    <source>
        <dbReference type="SAM" id="MobiDB-lite"/>
    </source>
</evidence>
<keyword evidence="4" id="KW-1185">Reference proteome</keyword>
<feature type="compositionally biased region" description="Low complexity" evidence="1">
    <location>
        <begin position="417"/>
        <end position="431"/>
    </location>
</feature>
<evidence type="ECO:0000313" key="3">
    <source>
        <dbReference type="EnsemblMetazoa" id="XP_030852619"/>
    </source>
</evidence>
<feature type="compositionally biased region" description="Low complexity" evidence="1">
    <location>
        <begin position="462"/>
        <end position="475"/>
    </location>
</feature>
<feature type="compositionally biased region" description="Low complexity" evidence="1">
    <location>
        <begin position="530"/>
        <end position="544"/>
    </location>
</feature>
<feature type="domain" description="HAT C-terminal dimerisation" evidence="2">
    <location>
        <begin position="801"/>
        <end position="864"/>
    </location>
</feature>
<dbReference type="OrthoDB" id="6782434at2759"/>
<feature type="compositionally biased region" description="Low complexity" evidence="1">
    <location>
        <begin position="507"/>
        <end position="521"/>
    </location>
</feature>
<feature type="compositionally biased region" description="Low complexity" evidence="1">
    <location>
        <begin position="439"/>
        <end position="453"/>
    </location>
</feature>
<feature type="region of interest" description="Disordered" evidence="1">
    <location>
        <begin position="895"/>
        <end position="917"/>
    </location>
</feature>
<dbReference type="SUPFAM" id="SSF53098">
    <property type="entry name" value="Ribonuclease H-like"/>
    <property type="match status" value="2"/>
</dbReference>
<dbReference type="PANTHER" id="PTHR37162">
    <property type="entry name" value="HAT FAMILY DIMERISATION DOMAINCONTAINING PROTEIN-RELATED"/>
    <property type="match status" value="1"/>
</dbReference>
<dbReference type="InterPro" id="IPR012337">
    <property type="entry name" value="RNaseH-like_sf"/>
</dbReference>
<dbReference type="InParanoid" id="A0A7M7T473"/>
<accession>A0A7M7T473</accession>
<dbReference type="RefSeq" id="XP_030852619.1">
    <property type="nucleotide sequence ID" value="XM_030996759.1"/>
</dbReference>
<dbReference type="OMA" id="INCELNS"/>
<evidence type="ECO:0000313" key="4">
    <source>
        <dbReference type="Proteomes" id="UP000007110"/>
    </source>
</evidence>
<dbReference type="Pfam" id="PF05699">
    <property type="entry name" value="Dimer_Tnp_hAT"/>
    <property type="match status" value="1"/>
</dbReference>
<name>A0A7M7T473_STRPU</name>
<feature type="compositionally biased region" description="Polar residues" evidence="1">
    <location>
        <begin position="350"/>
        <end position="361"/>
    </location>
</feature>
<feature type="compositionally biased region" description="Low complexity" evidence="1">
    <location>
        <begin position="900"/>
        <end position="917"/>
    </location>
</feature>
<feature type="compositionally biased region" description="Polar residues" evidence="1">
    <location>
        <begin position="370"/>
        <end position="385"/>
    </location>
</feature>
<evidence type="ECO:0000259" key="2">
    <source>
        <dbReference type="Pfam" id="PF05699"/>
    </source>
</evidence>
<dbReference type="KEGG" id="spu:105439463"/>
<dbReference type="GO" id="GO:0046983">
    <property type="term" value="F:protein dimerization activity"/>
    <property type="evidence" value="ECO:0007669"/>
    <property type="project" value="InterPro"/>
</dbReference>
<dbReference type="InterPro" id="IPR008906">
    <property type="entry name" value="HATC_C_dom"/>
</dbReference>
<organism evidence="3 4">
    <name type="scientific">Strongylocentrotus purpuratus</name>
    <name type="common">Purple sea urchin</name>
    <dbReference type="NCBI Taxonomy" id="7668"/>
    <lineage>
        <taxon>Eukaryota</taxon>
        <taxon>Metazoa</taxon>
        <taxon>Echinodermata</taxon>
        <taxon>Eleutherozoa</taxon>
        <taxon>Echinozoa</taxon>
        <taxon>Echinoidea</taxon>
        <taxon>Euechinoidea</taxon>
        <taxon>Echinacea</taxon>
        <taxon>Camarodonta</taxon>
        <taxon>Echinidea</taxon>
        <taxon>Strongylocentrotidae</taxon>
        <taxon>Strongylocentrotus</taxon>
    </lineage>
</organism>
<proteinExistence type="predicted"/>
<feature type="region of interest" description="Disordered" evidence="1">
    <location>
        <begin position="350"/>
        <end position="568"/>
    </location>
</feature>
<dbReference type="GeneID" id="105439463"/>
<protein>
    <recommendedName>
        <fullName evidence="2">HAT C-terminal dimerisation domain-containing protein</fullName>
    </recommendedName>
</protein>
<feature type="compositionally biased region" description="Low complexity" evidence="1">
    <location>
        <begin position="485"/>
        <end position="499"/>
    </location>
</feature>
<sequence length="917" mass="100697">MSKSKYYQKYKDDYHLEWPCVGKSTKGEYYAFCTVCGADISIKSGGRNDVFRHITSDKHKQTAKARGNTKGIQSFFRSAAGDDSATKAEALFTGFLVEHNLPVAASDHAGPIFKKMFPDSNIATKYGSARTKTSSMIHAMSKNTSALIAEEARNSVFSLATDGSNDGGSEQLYPVLLNYFDETKEKVVQALLSLPALTDGASTGENIFQLLNRELSKEKIPWSNCISFVADNASVMLGRHKGVAAFIQKEHSECYVVGCPCHMAHNTAEKASKALPIAIDELLIDIYYYLDKSSKRQKALKSLQILCDTGVRKILKHGATRWLSLGLCIDRLLSQWQPLQLFFKEEMKGSTMTRRPVSTKTGPLAEKTAKASSTSTNLLRGSISSGPAAPKKGPSAEKTSKSSSTPKKGPSAEKTSKSSSTPNTSMSAPKKGSAEKTSKSSSTTSTSMSAPKKGPSAEKTAKSSSTPSTSMSAPKKGPSAEKTSKSSSTPNTSMSAPKKGSAEKTSKSSSTTSTSMSAPKKGPSAEKTAKTSITSTSSLTATSKQYSSVSRTLKRKSSGPQGALPAKRPVLKAGTLTAPILQESRLVRVHRLLISPQTKLYCYFLKYSNKIFDDINLLLQREEPCIHILNKQLNKTFQDMLVRFVQPTVIVECSDVKKVQYGKRDCQKSDKDLMIGKDAKEYLESTTSPEDDSPLRLTDADLTYFYLSVRKYYESACDYALKTWPLDVKFLKEAEVIDVSSRRDVSFSSVQYFVEKYPCILNRQSENGDLDKLELEFAQYQVEDFSGEPEILNKNLRIDKKWSAISKMEDGNGSKKYTLLSKVMKSLLVIPHSNASCERVFSIVRKNKTDFRGSMNLKTLQALLTEKIANTDVPCYQREYSKDLLSKLKQATYQSLQGKPSSTPQSLPSTSTSPISQ</sequence>
<reference evidence="3" key="2">
    <citation type="submission" date="2021-01" db="UniProtKB">
        <authorList>
            <consortium name="EnsemblMetazoa"/>
        </authorList>
    </citation>
    <scope>IDENTIFICATION</scope>
</reference>
<reference evidence="4" key="1">
    <citation type="submission" date="2015-02" db="EMBL/GenBank/DDBJ databases">
        <title>Genome sequencing for Strongylocentrotus purpuratus.</title>
        <authorList>
            <person name="Murali S."/>
            <person name="Liu Y."/>
            <person name="Vee V."/>
            <person name="English A."/>
            <person name="Wang M."/>
            <person name="Skinner E."/>
            <person name="Han Y."/>
            <person name="Muzny D.M."/>
            <person name="Worley K.C."/>
            <person name="Gibbs R.A."/>
        </authorList>
    </citation>
    <scope>NUCLEOTIDE SEQUENCE</scope>
</reference>
<dbReference type="EnsemblMetazoa" id="XM_030996759">
    <property type="protein sequence ID" value="XP_030852619"/>
    <property type="gene ID" value="LOC105439463"/>
</dbReference>